<dbReference type="AlphaFoldDB" id="A0A4Y6PPJ5"/>
<feature type="compositionally biased region" description="Acidic residues" evidence="1">
    <location>
        <begin position="310"/>
        <end position="327"/>
    </location>
</feature>
<dbReference type="Proteomes" id="UP000315995">
    <property type="component" value="Chromosome"/>
</dbReference>
<evidence type="ECO:0000313" key="2">
    <source>
        <dbReference type="EMBL" id="QDG49917.1"/>
    </source>
</evidence>
<dbReference type="Gene3D" id="1.25.40.10">
    <property type="entry name" value="Tetratricopeptide repeat domain"/>
    <property type="match status" value="1"/>
</dbReference>
<reference evidence="2 3" key="1">
    <citation type="submission" date="2019-06" db="EMBL/GenBank/DDBJ databases">
        <title>Persicimonas caeni gen. nov., sp. nov., a predatory bacterium isolated from solar saltern.</title>
        <authorList>
            <person name="Wang S."/>
        </authorList>
    </citation>
    <scope>NUCLEOTIDE SEQUENCE [LARGE SCALE GENOMIC DNA]</scope>
    <source>
        <strain evidence="2 3">YN101</strain>
    </source>
</reference>
<name>A0A4Y6PPJ5_PERCE</name>
<feature type="compositionally biased region" description="Acidic residues" evidence="1">
    <location>
        <begin position="237"/>
        <end position="265"/>
    </location>
</feature>
<dbReference type="EMBL" id="CP041186">
    <property type="protein sequence ID" value="QDG49917.1"/>
    <property type="molecule type" value="Genomic_DNA"/>
</dbReference>
<feature type="compositionally biased region" description="Acidic residues" evidence="1">
    <location>
        <begin position="165"/>
        <end position="188"/>
    </location>
</feature>
<feature type="region of interest" description="Disordered" evidence="1">
    <location>
        <begin position="162"/>
        <end position="188"/>
    </location>
</feature>
<dbReference type="InterPro" id="IPR011990">
    <property type="entry name" value="TPR-like_helical_dom_sf"/>
</dbReference>
<dbReference type="RefSeq" id="WP_141196414.1">
    <property type="nucleotide sequence ID" value="NZ_CP041186.1"/>
</dbReference>
<organism evidence="2 3">
    <name type="scientific">Persicimonas caeni</name>
    <dbReference type="NCBI Taxonomy" id="2292766"/>
    <lineage>
        <taxon>Bacteria</taxon>
        <taxon>Deltaproteobacteria</taxon>
        <taxon>Bradymonadales</taxon>
        <taxon>Bradymonadaceae</taxon>
        <taxon>Persicimonas</taxon>
    </lineage>
</organism>
<dbReference type="SUPFAM" id="SSF48452">
    <property type="entry name" value="TPR-like"/>
    <property type="match status" value="1"/>
</dbReference>
<evidence type="ECO:0000313" key="3">
    <source>
        <dbReference type="Proteomes" id="UP000315995"/>
    </source>
</evidence>
<accession>A0A4Y6PPJ5</accession>
<sequence>MADQQNQLLSSDKFLALANRAGLTLSEADLAQLTRRNLVRAHEVSETREKLFHPLHLYLLVRYFEAVRPVRHPWTTVAPELTLQDIAERARQYRDVVSKLVAEEPVHCDALVDEIRDYAQSLDPFGPLASVVGQLRAEALTSLRGDGALYVQLIELVEHLSDASVPEDTDESVDVSDDSDADDAPEEAVDVAEAVELADDPAVTQQMVLEEESEAFEPEPIEESEAFEPELIEESEAFEPEPIEESEPAFEPEPIEEPEPGAEDENAGRNPFTRESSEVTTRTKDLQSRLDRLRSHDKEVARKRGQTPDEPVDSVGADEAEVSDDSADDLHSRIGELNRLREQYLAEQRWEDLADLYEEGIELFVDPVERQQVFLTLAMVYELKLKRLSPAFDRFVAAYLEEGTQAGKEKAFEGLQRLGRQPAIEQRYVEFLEEQLAGGELGQLPDEIFEPMAVRAARHHADLGEVGLAMEYYERVLDRLPEHEVAFHSLAQLYEDAGRMARLLELYETKVARLGKDAPTSLRSELARVENMVGAASAVD</sequence>
<keyword evidence="3" id="KW-1185">Reference proteome</keyword>
<dbReference type="OrthoDB" id="5482737at2"/>
<evidence type="ECO:0000256" key="1">
    <source>
        <dbReference type="SAM" id="MobiDB-lite"/>
    </source>
</evidence>
<protein>
    <submittedName>
        <fullName evidence="2">Tetratricopeptide repeat protein</fullName>
    </submittedName>
</protein>
<proteinExistence type="predicted"/>
<feature type="compositionally biased region" description="Basic and acidic residues" evidence="1">
    <location>
        <begin position="275"/>
        <end position="302"/>
    </location>
</feature>
<gene>
    <name evidence="2" type="ORF">FIV42_03910</name>
</gene>
<feature type="region of interest" description="Disordered" evidence="1">
    <location>
        <begin position="237"/>
        <end position="328"/>
    </location>
</feature>
<accession>A0A5B8Y1Y3</accession>